<comment type="caution">
    <text evidence="6">The sequence shown here is derived from an EMBL/GenBank/DDBJ whole genome shotgun (WGS) entry which is preliminary data.</text>
</comment>
<dbReference type="InterPro" id="IPR032781">
    <property type="entry name" value="ABC_tran_Xtn"/>
</dbReference>
<protein>
    <recommendedName>
        <fullName evidence="5">ABC transporter domain-containing protein</fullName>
    </recommendedName>
</protein>
<keyword evidence="4" id="KW-0007">Acetylation</keyword>
<dbReference type="InterPro" id="IPR017871">
    <property type="entry name" value="ABC_transporter-like_CS"/>
</dbReference>
<dbReference type="SMART" id="SM00382">
    <property type="entry name" value="AAA"/>
    <property type="match status" value="1"/>
</dbReference>
<evidence type="ECO:0000313" key="6">
    <source>
        <dbReference type="EMBL" id="CAK9169267.1"/>
    </source>
</evidence>
<dbReference type="Pfam" id="PF00005">
    <property type="entry name" value="ABC_tran"/>
    <property type="match status" value="2"/>
</dbReference>
<proteinExistence type="predicted"/>
<dbReference type="SUPFAM" id="SSF52540">
    <property type="entry name" value="P-loop containing nucleoside triphosphate hydrolases"/>
    <property type="match status" value="2"/>
</dbReference>
<gene>
    <name evidence="6" type="ORF">ILEXP_LOCUS38714</name>
</gene>
<reference evidence="6 7" key="1">
    <citation type="submission" date="2024-02" db="EMBL/GenBank/DDBJ databases">
        <authorList>
            <person name="Vignale AGUSTIN F."/>
            <person name="Sosa J E."/>
            <person name="Modenutti C."/>
        </authorList>
    </citation>
    <scope>NUCLEOTIDE SEQUENCE [LARGE SCALE GENOMIC DNA]</scope>
</reference>
<sequence>MTEVASAVVQEVLGRRAQDVDQPIIDYIINVLADEDFDFGVEGEGAFEILGELLVDSCCVSDYSECRSVCSKLSEKFGKHGLVKVKPTVRSLAAPVRMYDGMDEEEVPKKKPEVLDGPLLSERDRLKLERRKRKDERQREAQYQIHLAEMEATRAGMPVVCVNHDNNTDGPAVRDLHMENFNVSVGGRDLIVDCTVTLSHGRHYGLVGRNGTGKTTFLRYMAMHAIDGIPKNCQILHVEQEVAGDNTSALQCVIQADVERTQLLDDEARLLALQRDTEMEDETGKSNGELNGGVDKNAIAQKLQDIYKRLEIIDADSAESRAASILAGLSFSPEMQKRATKTFSGGWRMRIALARALFIEPDVLLLDEPTNHLDLHAVLWLESYLVKWPKTFIVVSHAREFLNTVVTDILHLHGQKLTAYKGNYDTFERTREEQLKNQQKAFEANERSRAHMQTFIDKFRYNAKRASLVQSRIKALDRLGYVDEIINDPDYKFEFPTPDDRPGPPIISFSDASFGYPGGPILFKNLNFGIDLDSRIAMVGPNGIGKTTLLKLIAGELQPSSGTVFRSAKVRIAVFSQHHVDGLDLSSNPLLYMMRCFPVSFFLIILGFYKKLFLLYTLLFVYFCFQTYLNY</sequence>
<dbReference type="CDD" id="cd03221">
    <property type="entry name" value="ABCF_EF-3"/>
    <property type="match status" value="1"/>
</dbReference>
<dbReference type="InterPro" id="IPR058770">
    <property type="entry name" value="PWI_ABCF3"/>
</dbReference>
<dbReference type="InterPro" id="IPR003593">
    <property type="entry name" value="AAA+_ATPase"/>
</dbReference>
<dbReference type="PANTHER" id="PTHR19211">
    <property type="entry name" value="ATP-BINDING TRANSPORT PROTEIN-RELATED"/>
    <property type="match status" value="1"/>
</dbReference>
<evidence type="ECO:0000256" key="3">
    <source>
        <dbReference type="ARBA" id="ARBA00022840"/>
    </source>
</evidence>
<dbReference type="EMBL" id="CAUOFW020005280">
    <property type="protein sequence ID" value="CAK9169267.1"/>
    <property type="molecule type" value="Genomic_DNA"/>
</dbReference>
<evidence type="ECO:0000313" key="7">
    <source>
        <dbReference type="Proteomes" id="UP001642360"/>
    </source>
</evidence>
<dbReference type="PANTHER" id="PTHR19211:SF117">
    <property type="entry name" value="ATP-BINDING CASSETTE SUB-FAMILY F MEMBER 3"/>
    <property type="match status" value="1"/>
</dbReference>
<dbReference type="FunFam" id="3.40.50.300:FF:001092">
    <property type="entry name" value="ATP-binding cassette sub-family F member 2"/>
    <property type="match status" value="1"/>
</dbReference>
<dbReference type="FunFam" id="3.40.50.300:FF:001135">
    <property type="entry name" value="ABC transporter F family member 3"/>
    <property type="match status" value="1"/>
</dbReference>
<dbReference type="GO" id="GO:0005524">
    <property type="term" value="F:ATP binding"/>
    <property type="evidence" value="ECO:0007669"/>
    <property type="project" value="UniProtKB-KW"/>
</dbReference>
<dbReference type="Pfam" id="PF26051">
    <property type="entry name" value="PWI_ABCF3"/>
    <property type="match status" value="1"/>
</dbReference>
<dbReference type="Proteomes" id="UP001642360">
    <property type="component" value="Unassembled WGS sequence"/>
</dbReference>
<dbReference type="PROSITE" id="PS00211">
    <property type="entry name" value="ABC_TRANSPORTER_1"/>
    <property type="match status" value="1"/>
</dbReference>
<name>A0ABC8TIK0_9AQUA</name>
<evidence type="ECO:0000259" key="5">
    <source>
        <dbReference type="PROSITE" id="PS50893"/>
    </source>
</evidence>
<keyword evidence="7" id="KW-1185">Reference proteome</keyword>
<dbReference type="InterPro" id="IPR050611">
    <property type="entry name" value="ABCF"/>
</dbReference>
<keyword evidence="3" id="KW-0067">ATP-binding</keyword>
<keyword evidence="1" id="KW-0677">Repeat</keyword>
<dbReference type="Gene3D" id="3.40.50.300">
    <property type="entry name" value="P-loop containing nucleotide triphosphate hydrolases"/>
    <property type="match status" value="2"/>
</dbReference>
<feature type="domain" description="ABC transporter" evidence="5">
    <location>
        <begin position="176"/>
        <end position="439"/>
    </location>
</feature>
<dbReference type="Pfam" id="PF12848">
    <property type="entry name" value="ABC_tran_Xtn"/>
    <property type="match status" value="1"/>
</dbReference>
<dbReference type="InterPro" id="IPR027417">
    <property type="entry name" value="P-loop_NTPase"/>
</dbReference>
<dbReference type="AlphaFoldDB" id="A0ABC8TIK0"/>
<dbReference type="InterPro" id="IPR003439">
    <property type="entry name" value="ABC_transporter-like_ATP-bd"/>
</dbReference>
<accession>A0ABC8TIK0</accession>
<evidence type="ECO:0000256" key="2">
    <source>
        <dbReference type="ARBA" id="ARBA00022741"/>
    </source>
</evidence>
<keyword evidence="2" id="KW-0547">Nucleotide-binding</keyword>
<evidence type="ECO:0000256" key="4">
    <source>
        <dbReference type="ARBA" id="ARBA00022990"/>
    </source>
</evidence>
<evidence type="ECO:0000256" key="1">
    <source>
        <dbReference type="ARBA" id="ARBA00022737"/>
    </source>
</evidence>
<organism evidence="6 7">
    <name type="scientific">Ilex paraguariensis</name>
    <name type="common">yerba mate</name>
    <dbReference type="NCBI Taxonomy" id="185542"/>
    <lineage>
        <taxon>Eukaryota</taxon>
        <taxon>Viridiplantae</taxon>
        <taxon>Streptophyta</taxon>
        <taxon>Embryophyta</taxon>
        <taxon>Tracheophyta</taxon>
        <taxon>Spermatophyta</taxon>
        <taxon>Magnoliopsida</taxon>
        <taxon>eudicotyledons</taxon>
        <taxon>Gunneridae</taxon>
        <taxon>Pentapetalae</taxon>
        <taxon>asterids</taxon>
        <taxon>campanulids</taxon>
        <taxon>Aquifoliales</taxon>
        <taxon>Aquifoliaceae</taxon>
        <taxon>Ilex</taxon>
    </lineage>
</organism>
<dbReference type="PROSITE" id="PS50893">
    <property type="entry name" value="ABC_TRANSPORTER_2"/>
    <property type="match status" value="1"/>
</dbReference>